<dbReference type="InterPro" id="IPR001173">
    <property type="entry name" value="Glyco_trans_2-like"/>
</dbReference>
<feature type="domain" description="Glycosyltransferase 2-like" evidence="3">
    <location>
        <begin position="665"/>
        <end position="760"/>
    </location>
</feature>
<dbReference type="CDD" id="cd00761">
    <property type="entry name" value="Glyco_tranf_GTA_type"/>
    <property type="match status" value="1"/>
</dbReference>
<feature type="coiled-coil region" evidence="1">
    <location>
        <begin position="1857"/>
        <end position="1965"/>
    </location>
</feature>
<feature type="domain" description="Methyltransferase FkbM" evidence="4">
    <location>
        <begin position="218"/>
        <end position="384"/>
    </location>
</feature>
<evidence type="ECO:0000259" key="2">
    <source>
        <dbReference type="Pfam" id="PF00534"/>
    </source>
</evidence>
<dbReference type="SUPFAM" id="SSF53335">
    <property type="entry name" value="S-adenosyl-L-methionine-dependent methyltransferases"/>
    <property type="match status" value="2"/>
</dbReference>
<dbReference type="InterPro" id="IPR029044">
    <property type="entry name" value="Nucleotide-diphossugar_trans"/>
</dbReference>
<feature type="domain" description="Glycosyltransferase 2-like" evidence="3">
    <location>
        <begin position="1347"/>
        <end position="1485"/>
    </location>
</feature>
<proteinExistence type="predicted"/>
<dbReference type="GO" id="GO:0008168">
    <property type="term" value="F:methyltransferase activity"/>
    <property type="evidence" value="ECO:0007669"/>
    <property type="project" value="UniProtKB-KW"/>
</dbReference>
<feature type="domain" description="Glycosyl transferase family 1" evidence="2">
    <location>
        <begin position="1137"/>
        <end position="1283"/>
    </location>
</feature>
<evidence type="ECO:0000313" key="5">
    <source>
        <dbReference type="EMBL" id="AFZ09177.1"/>
    </source>
</evidence>
<protein>
    <submittedName>
        <fullName evidence="5">Methyltransferase FkbM family</fullName>
    </submittedName>
</protein>
<name>K9VNX0_9CYAN</name>
<dbReference type="PANTHER" id="PTHR22916:SF3">
    <property type="entry name" value="UDP-GLCNAC:BETAGAL BETA-1,3-N-ACETYLGLUCOSAMINYLTRANSFERASE-LIKE PROTEIN 1"/>
    <property type="match status" value="1"/>
</dbReference>
<dbReference type="PANTHER" id="PTHR22916">
    <property type="entry name" value="GLYCOSYLTRANSFERASE"/>
    <property type="match status" value="1"/>
</dbReference>
<feature type="coiled-coil region" evidence="1">
    <location>
        <begin position="35"/>
        <end position="76"/>
    </location>
</feature>
<accession>K9VNX0</accession>
<dbReference type="CDD" id="cd03801">
    <property type="entry name" value="GT4_PimA-like"/>
    <property type="match status" value="1"/>
</dbReference>
<dbReference type="STRING" id="179408.Osc7112_4909"/>
<dbReference type="Gene3D" id="3.90.550.10">
    <property type="entry name" value="Spore Coat Polysaccharide Biosynthesis Protein SpsA, Chain A"/>
    <property type="match status" value="3"/>
</dbReference>
<keyword evidence="5" id="KW-0808">Transferase</keyword>
<keyword evidence="5" id="KW-0489">Methyltransferase</keyword>
<evidence type="ECO:0000256" key="1">
    <source>
        <dbReference type="SAM" id="Coils"/>
    </source>
</evidence>
<dbReference type="SUPFAM" id="SSF53448">
    <property type="entry name" value="Nucleotide-diphospho-sugar transferases"/>
    <property type="match status" value="3"/>
</dbReference>
<dbReference type="KEGG" id="oni:Osc7112_4909"/>
<gene>
    <name evidence="5" type="ORF">Osc7112_4909</name>
</gene>
<organism evidence="5 6">
    <name type="scientific">Phormidium nigroviride PCC 7112</name>
    <dbReference type="NCBI Taxonomy" id="179408"/>
    <lineage>
        <taxon>Bacteria</taxon>
        <taxon>Bacillati</taxon>
        <taxon>Cyanobacteriota</taxon>
        <taxon>Cyanophyceae</taxon>
        <taxon>Oscillatoriophycideae</taxon>
        <taxon>Oscillatoriales</taxon>
        <taxon>Oscillatoriaceae</taxon>
        <taxon>Phormidium</taxon>
    </lineage>
</organism>
<sequence>MNDLEHILINDMELYQEGLNLREEKRREESKAASVNQHKLELSKKESSLEQIQIDLERSQSKLQQIQADVERSHLQPPQHQIKKEIEIDEYILQGQLNDQKLLTVVDDLVKQKLTDKAEGILSKILKQNSSNGEKLIEVLSGKGDWQTLWLMAQAAKKIGKINLVDKACAAVESINPQFWFAREYPNHARGYYSQCEQDKVIEKFFLDYPPKNKIFVEVGACDGVHYSNVRRLYETYGWTGLCIEPVKRNFEKLAQSYQNTSVKCIRAAVGLEEGELDINVGINPDIPEWQSDVSTFLESETLRWQEEYGMLWEKEKVSIQRLTTILDENGIPEIDFISIDTEGFDFDVLKSLDFSRFRPSMIVVEYGKDRQQIISYLAELGYSLMFDNGQDLFMVRLNHLFSEICPFLPATKAYTGGSGNPPYAEIQHTTEHYFHEFIGKSANEVGCIVIVGTHLGYEIDTFLQNYPNAEIHAFEASQRYFSLLLERFAGSRRVFCHNYAVSEENGTAVFYETTLDGTGSLLPMRVQEEQAQELTTFGASPAEAYTVVTVTLDSFAPLARKQIDLLRCDVQGAELKVLKGAKQTLERCSSLFLKVWLYRTMYQNQCQLSNLEKYLADHSIYLSGIGLNQSGGGEGNSFWLKGNQIHQKEILDALNSRKKIVALIETKNESIQIAFCIRAVAKFVDAICVHDDVSDDNTVEIVESLRKEYPIERIIRKTESWQYSESGRQKPLLDAGREIGGTHFIFIDADEAFTSNLIENEFLRKEILKLNPGDRLQLAWIQLWRSVNQYRHDTSVWTNNYKQIIFADNGKCYYGDEAFHVGKMPLGLEGNLYTIEGDDYGLLHFQFVNWRNLLVKQAWYRCLEHIRQPQKSIQEINSIYGLSKDETNLGLRPCPPEWFYGYPFFDKTIYNWPEQWREKQVLQWFKEYGYDYFSELDIWDIDWGNGIAESPSTHPYSPGDVKYHRPVINSESKDVCKILFYYAGFTDTSHIADGGAATAIISLATSLAKLYPSLCVEITGDHITKSHTYKGVKFLAFPKPQDREAFISKYDVVILGAVIRTLLNIPKRPGQIWILHHHCWYFEAEDIKRFNDLDAILCLSEIHRDAAISQGAPPEKTQICTNMVGDIFTPQPVARSKHSILFAGAIVSDKGLHVLLEALPIVNRIFPDAEVHVYGSAALWLDHSDSYEKDLKIVERNGVYFQGSVPRNRMPEIYSRHSILCLPSYLESFSLVSVEAQACGCIPVVHHVGGVAATLIDGKTGFLYSPNTEQELAKTIIKAFKKIDYDDSIRQVSAAFAQKSFSIYKVVEQLVSVLRTALLDQQYSQVTFSRTSFLNTQYDRSRFKVSAIVSTYKSEKFIRGCLQDLVEQTLYQKGEVEIIVIDSASPENEQAIVREFQSKYPNIVYERTTEREPLYTSWNRAIKMSRGVYITNANADDRHRPDALEILANDLDTHPDTSLVYADQLISTVANETWLTNQATQRFSWPHFDYSELERQCICGPQPMWRKDIHNRHGYFRTDLIAAADYEFWLRIGKTEKLVHIPETLGIYYHNPDGLSTSGNAPVDEPIQIWAEYGISREGVSPVNVVVPIAPSELNALPYRQIGQSTVNTGSPLVSVIIPTKDRPEMLTQAIQSVLNQTFTELEIIVVNDGGVDVQSVISRLNTKGNIVYKKHDRALDRSAARNTGIRAARGKYIAYLDDDDIYYPNHIETLVKFLENGEYKIAYTDAVMAQQEKQNGEYVTVQRSVPYSLDFDNDKILVSNCTPNLCLMHEKSCLDEVGLFDETLSTHEDWDLIIRLSRKFNIAHIKETTCEFTQRNDGTNTSSHNRADFTRTREIIFNQYRQYAEANPAILEAQKEAFIAEAKELAQQVQQIQAQFTQSLDRLQSQLEEKESHLQQTQAEKSDLSAQVETWQRSTQGVQAKLEATQSEKDWVKSQLNSWKQTAEQMQRELDRSRLKLKQAQSQLATLNPNSDKVTIN</sequence>
<feature type="domain" description="Methyltransferase FkbM" evidence="4">
    <location>
        <begin position="466"/>
        <end position="606"/>
    </location>
</feature>
<dbReference type="OrthoDB" id="396512at2"/>
<dbReference type="eggNOG" id="COG1215">
    <property type="taxonomic scope" value="Bacteria"/>
</dbReference>
<dbReference type="HOGENOM" id="CLU_234288_0_0_3"/>
<dbReference type="Proteomes" id="UP000010478">
    <property type="component" value="Chromosome"/>
</dbReference>
<keyword evidence="6" id="KW-1185">Reference proteome</keyword>
<dbReference type="eggNOG" id="COG0463">
    <property type="taxonomic scope" value="Bacteria"/>
</dbReference>
<dbReference type="GO" id="GO:0032259">
    <property type="term" value="P:methylation"/>
    <property type="evidence" value="ECO:0007669"/>
    <property type="project" value="UniProtKB-KW"/>
</dbReference>
<feature type="domain" description="Glycosyltransferase 2-like" evidence="3">
    <location>
        <begin position="1616"/>
        <end position="1774"/>
    </location>
</feature>
<dbReference type="Gene3D" id="3.40.50.2000">
    <property type="entry name" value="Glycogen Phosphorylase B"/>
    <property type="match status" value="2"/>
</dbReference>
<dbReference type="GO" id="GO:0016758">
    <property type="term" value="F:hexosyltransferase activity"/>
    <property type="evidence" value="ECO:0007669"/>
    <property type="project" value="UniProtKB-ARBA"/>
</dbReference>
<dbReference type="eggNOG" id="COG5185">
    <property type="taxonomic scope" value="Bacteria"/>
</dbReference>
<dbReference type="eggNOG" id="COG0438">
    <property type="taxonomic scope" value="Bacteria"/>
</dbReference>
<evidence type="ECO:0000259" key="4">
    <source>
        <dbReference type="Pfam" id="PF05050"/>
    </source>
</evidence>
<dbReference type="RefSeq" id="WP_015178409.1">
    <property type="nucleotide sequence ID" value="NC_019729.1"/>
</dbReference>
<dbReference type="NCBIfam" id="TIGR01444">
    <property type="entry name" value="fkbM_fam"/>
    <property type="match status" value="2"/>
</dbReference>
<keyword evidence="1" id="KW-0175">Coiled coil</keyword>
<dbReference type="PATRIC" id="fig|179408.3.peg.6108"/>
<dbReference type="Pfam" id="PF00534">
    <property type="entry name" value="Glycos_transf_1"/>
    <property type="match status" value="1"/>
</dbReference>
<dbReference type="Pfam" id="PF00535">
    <property type="entry name" value="Glycos_transf_2"/>
    <property type="match status" value="3"/>
</dbReference>
<dbReference type="EMBL" id="CP003614">
    <property type="protein sequence ID" value="AFZ09177.1"/>
    <property type="molecule type" value="Genomic_DNA"/>
</dbReference>
<evidence type="ECO:0000259" key="3">
    <source>
        <dbReference type="Pfam" id="PF00535"/>
    </source>
</evidence>
<evidence type="ECO:0000313" key="6">
    <source>
        <dbReference type="Proteomes" id="UP000010478"/>
    </source>
</evidence>
<dbReference type="InterPro" id="IPR001296">
    <property type="entry name" value="Glyco_trans_1"/>
</dbReference>
<dbReference type="Pfam" id="PF05050">
    <property type="entry name" value="Methyltransf_21"/>
    <property type="match status" value="2"/>
</dbReference>
<dbReference type="InterPro" id="IPR006342">
    <property type="entry name" value="FkbM_mtfrase"/>
</dbReference>
<reference evidence="5 6" key="1">
    <citation type="submission" date="2012-05" db="EMBL/GenBank/DDBJ databases">
        <title>Finished chromosome of genome of Oscillatoria sp. PCC 7112.</title>
        <authorList>
            <consortium name="US DOE Joint Genome Institute"/>
            <person name="Gugger M."/>
            <person name="Coursin T."/>
            <person name="Rippka R."/>
            <person name="Tandeau De Marsac N."/>
            <person name="Huntemann M."/>
            <person name="Wei C.-L."/>
            <person name="Han J."/>
            <person name="Detter J.C."/>
            <person name="Han C."/>
            <person name="Tapia R."/>
            <person name="Davenport K."/>
            <person name="Daligault H."/>
            <person name="Erkkila T."/>
            <person name="Gu W."/>
            <person name="Munk A.C.C."/>
            <person name="Teshima H."/>
            <person name="Xu Y."/>
            <person name="Chain P."/>
            <person name="Chen A."/>
            <person name="Krypides N."/>
            <person name="Mavromatis K."/>
            <person name="Markowitz V."/>
            <person name="Szeto E."/>
            <person name="Ivanova N."/>
            <person name="Mikhailova N."/>
            <person name="Ovchinnikova G."/>
            <person name="Pagani I."/>
            <person name="Pati A."/>
            <person name="Goodwin L."/>
            <person name="Peters L."/>
            <person name="Pitluck S."/>
            <person name="Woyke T."/>
            <person name="Kerfeld C."/>
        </authorList>
    </citation>
    <scope>NUCLEOTIDE SEQUENCE [LARGE SCALE GENOMIC DNA]</scope>
    <source>
        <strain evidence="5 6">PCC 7112</strain>
    </source>
</reference>
<dbReference type="SUPFAM" id="SSF53756">
    <property type="entry name" value="UDP-Glycosyltransferase/glycogen phosphorylase"/>
    <property type="match status" value="1"/>
</dbReference>
<dbReference type="eggNOG" id="COG1216">
    <property type="taxonomic scope" value="Bacteria"/>
</dbReference>
<dbReference type="InterPro" id="IPR029063">
    <property type="entry name" value="SAM-dependent_MTases_sf"/>
</dbReference>
<dbReference type="Gene3D" id="3.40.50.150">
    <property type="entry name" value="Vaccinia Virus protein VP39"/>
    <property type="match status" value="2"/>
</dbReference>